<feature type="region of interest" description="Disordered" evidence="12">
    <location>
        <begin position="1555"/>
        <end position="1593"/>
    </location>
</feature>
<feature type="region of interest" description="Disordered" evidence="12">
    <location>
        <begin position="2300"/>
        <end position="2372"/>
    </location>
</feature>
<keyword evidence="9" id="KW-0472">Membrane</keyword>
<dbReference type="STRING" id="147828.A0A4S2M1Q1"/>
<reference evidence="13 14" key="1">
    <citation type="journal article" date="2019" name="BMC Genomics">
        <title>New insights from Opisthorchis felineus genome: update on genomics of the epidemiologically important liver flukes.</title>
        <authorList>
            <person name="Ershov N.I."/>
            <person name="Mordvinov V.A."/>
            <person name="Prokhortchouk E.B."/>
            <person name="Pakharukova M.Y."/>
            <person name="Gunbin K.V."/>
            <person name="Ustyantsev K."/>
            <person name="Genaev M.A."/>
            <person name="Blinov A.G."/>
            <person name="Mazur A."/>
            <person name="Boulygina E."/>
            <person name="Tsygankova S."/>
            <person name="Khrameeva E."/>
            <person name="Chekanov N."/>
            <person name="Fan G."/>
            <person name="Xiao A."/>
            <person name="Zhang H."/>
            <person name="Xu X."/>
            <person name="Yang H."/>
            <person name="Solovyev V."/>
            <person name="Lee S.M."/>
            <person name="Liu X."/>
            <person name="Afonnikov D.A."/>
            <person name="Skryabin K.G."/>
        </authorList>
    </citation>
    <scope>NUCLEOTIDE SEQUENCE [LARGE SCALE GENOMIC DNA]</scope>
    <source>
        <strain evidence="13">AK-0245</strain>
        <tissue evidence="13">Whole organism</tissue>
    </source>
</reference>
<dbReference type="GO" id="GO:0061908">
    <property type="term" value="C:phagophore"/>
    <property type="evidence" value="ECO:0007669"/>
    <property type="project" value="TreeGrafter"/>
</dbReference>
<evidence type="ECO:0000256" key="6">
    <source>
        <dbReference type="ARBA" id="ARBA00022824"/>
    </source>
</evidence>
<dbReference type="GO" id="GO:0032266">
    <property type="term" value="F:phosphatidylinositol-3-phosphate binding"/>
    <property type="evidence" value="ECO:0007669"/>
    <property type="project" value="TreeGrafter"/>
</dbReference>
<feature type="region of interest" description="Disordered" evidence="12">
    <location>
        <begin position="1526"/>
        <end position="1545"/>
    </location>
</feature>
<feature type="region of interest" description="Disordered" evidence="12">
    <location>
        <begin position="671"/>
        <end position="690"/>
    </location>
</feature>
<keyword evidence="14" id="KW-1185">Reference proteome</keyword>
<dbReference type="GO" id="GO:0061709">
    <property type="term" value="P:reticulophagy"/>
    <property type="evidence" value="ECO:0007669"/>
    <property type="project" value="TreeGrafter"/>
</dbReference>
<feature type="compositionally biased region" description="Polar residues" evidence="12">
    <location>
        <begin position="2083"/>
        <end position="2108"/>
    </location>
</feature>
<comment type="catalytic activity">
    <reaction evidence="10">
        <text>a 1,2-diacyl-sn-glycero-3-phospho-L-serine(in) = a 1,2-diacyl-sn-glycero-3-phospho-L-serine(out)</text>
        <dbReference type="Rhea" id="RHEA:38663"/>
        <dbReference type="ChEBI" id="CHEBI:57262"/>
    </reaction>
</comment>
<dbReference type="GO" id="GO:0061723">
    <property type="term" value="P:glycophagy"/>
    <property type="evidence" value="ECO:0007669"/>
    <property type="project" value="TreeGrafter"/>
</dbReference>
<comment type="catalytic activity">
    <reaction evidence="11">
        <text>a 1,2-diacyl-sn-glycero-3-phosphoethanolamine(in) = a 1,2-diacyl-sn-glycero-3-phosphoethanolamine(out)</text>
        <dbReference type="Rhea" id="RHEA:38895"/>
        <dbReference type="ChEBI" id="CHEBI:64612"/>
    </reaction>
</comment>
<feature type="region of interest" description="Disordered" evidence="12">
    <location>
        <begin position="1177"/>
        <end position="1202"/>
    </location>
</feature>
<dbReference type="GO" id="GO:0000045">
    <property type="term" value="P:autophagosome assembly"/>
    <property type="evidence" value="ECO:0007669"/>
    <property type="project" value="TreeGrafter"/>
</dbReference>
<dbReference type="EMBL" id="SJOL01006400">
    <property type="protein sequence ID" value="TGZ67788.1"/>
    <property type="molecule type" value="Genomic_DNA"/>
</dbReference>
<evidence type="ECO:0000256" key="11">
    <source>
        <dbReference type="ARBA" id="ARBA00024615"/>
    </source>
</evidence>
<dbReference type="GO" id="GO:0043495">
    <property type="term" value="F:protein-membrane adaptor activity"/>
    <property type="evidence" value="ECO:0007669"/>
    <property type="project" value="TreeGrafter"/>
</dbReference>
<accession>A0A4S2M1Q1</accession>
<feature type="compositionally biased region" description="Polar residues" evidence="12">
    <location>
        <begin position="1996"/>
        <end position="2006"/>
    </location>
</feature>
<organism evidence="13 14">
    <name type="scientific">Opisthorchis felineus</name>
    <dbReference type="NCBI Taxonomy" id="147828"/>
    <lineage>
        <taxon>Eukaryota</taxon>
        <taxon>Metazoa</taxon>
        <taxon>Spiralia</taxon>
        <taxon>Lophotrochozoa</taxon>
        <taxon>Platyhelminthes</taxon>
        <taxon>Trematoda</taxon>
        <taxon>Digenea</taxon>
        <taxon>Opisthorchiida</taxon>
        <taxon>Opisthorchiata</taxon>
        <taxon>Opisthorchiidae</taxon>
        <taxon>Opisthorchis</taxon>
    </lineage>
</organism>
<protein>
    <recommendedName>
        <fullName evidence="4">Autophagy-related protein 2</fullName>
    </recommendedName>
</protein>
<dbReference type="Proteomes" id="UP000308267">
    <property type="component" value="Unassembled WGS sequence"/>
</dbReference>
<evidence type="ECO:0000256" key="9">
    <source>
        <dbReference type="ARBA" id="ARBA00023136"/>
    </source>
</evidence>
<feature type="region of interest" description="Disordered" evidence="12">
    <location>
        <begin position="2615"/>
        <end position="2646"/>
    </location>
</feature>
<feature type="compositionally biased region" description="Polar residues" evidence="12">
    <location>
        <begin position="752"/>
        <end position="780"/>
    </location>
</feature>
<evidence type="ECO:0000256" key="5">
    <source>
        <dbReference type="ARBA" id="ARBA00022448"/>
    </source>
</evidence>
<name>A0A4S2M1Q1_OPIFE</name>
<evidence type="ECO:0000256" key="7">
    <source>
        <dbReference type="ARBA" id="ARBA00023006"/>
    </source>
</evidence>
<evidence type="ECO:0000256" key="1">
    <source>
        <dbReference type="ARBA" id="ARBA00004406"/>
    </source>
</evidence>
<evidence type="ECO:0000313" key="14">
    <source>
        <dbReference type="Proteomes" id="UP000308267"/>
    </source>
</evidence>
<comment type="subcellular location">
    <subcellularLocation>
        <location evidence="1">Endoplasmic reticulum membrane</location>
        <topology evidence="1">Peripheral membrane protein</topology>
    </subcellularLocation>
    <subcellularLocation>
        <location evidence="2">Preautophagosomal structure membrane</location>
        <topology evidence="2">Peripheral membrane protein</topology>
    </subcellularLocation>
</comment>
<proteinExistence type="inferred from homology"/>
<gene>
    <name evidence="13" type="ORF">CRM22_004598</name>
</gene>
<evidence type="ECO:0000256" key="12">
    <source>
        <dbReference type="SAM" id="MobiDB-lite"/>
    </source>
</evidence>
<feature type="compositionally biased region" description="Polar residues" evidence="12">
    <location>
        <begin position="2016"/>
        <end position="2029"/>
    </location>
</feature>
<evidence type="ECO:0000256" key="10">
    <source>
        <dbReference type="ARBA" id="ARBA00024479"/>
    </source>
</evidence>
<feature type="compositionally biased region" description="Polar residues" evidence="12">
    <location>
        <begin position="1577"/>
        <end position="1591"/>
    </location>
</feature>
<feature type="compositionally biased region" description="Polar residues" evidence="12">
    <location>
        <begin position="2036"/>
        <end position="2057"/>
    </location>
</feature>
<keyword evidence="6" id="KW-0256">Endoplasmic reticulum</keyword>
<feature type="compositionally biased region" description="Polar residues" evidence="12">
    <location>
        <begin position="338"/>
        <end position="349"/>
    </location>
</feature>
<keyword evidence="7" id="KW-0072">Autophagy</keyword>
<dbReference type="GO" id="GO:0006869">
    <property type="term" value="P:lipid transport"/>
    <property type="evidence" value="ECO:0007669"/>
    <property type="project" value="UniProtKB-KW"/>
</dbReference>
<dbReference type="GO" id="GO:0034045">
    <property type="term" value="C:phagophore assembly site membrane"/>
    <property type="evidence" value="ECO:0007669"/>
    <property type="project" value="UniProtKB-SubCell"/>
</dbReference>
<feature type="region of interest" description="Disordered" evidence="12">
    <location>
        <begin position="586"/>
        <end position="610"/>
    </location>
</feature>
<dbReference type="GO" id="GO:0034727">
    <property type="term" value="P:piecemeal microautophagy of the nucleus"/>
    <property type="evidence" value="ECO:0007669"/>
    <property type="project" value="TreeGrafter"/>
</dbReference>
<feature type="compositionally biased region" description="Basic residues" evidence="12">
    <location>
        <begin position="1564"/>
        <end position="1575"/>
    </location>
</feature>
<evidence type="ECO:0000256" key="8">
    <source>
        <dbReference type="ARBA" id="ARBA00023055"/>
    </source>
</evidence>
<dbReference type="PANTHER" id="PTHR13190:SF1">
    <property type="entry name" value="AUTOPHAGY-RELATED 2, ISOFORM A"/>
    <property type="match status" value="1"/>
</dbReference>
<feature type="compositionally biased region" description="Basic and acidic residues" evidence="12">
    <location>
        <begin position="2305"/>
        <end position="2314"/>
    </location>
</feature>
<dbReference type="OrthoDB" id="18982at2759"/>
<dbReference type="GO" id="GO:0005789">
    <property type="term" value="C:endoplasmic reticulum membrane"/>
    <property type="evidence" value="ECO:0007669"/>
    <property type="project" value="UniProtKB-SubCell"/>
</dbReference>
<evidence type="ECO:0000256" key="4">
    <source>
        <dbReference type="ARBA" id="ARBA00018070"/>
    </source>
</evidence>
<feature type="region of interest" description="Disordered" evidence="12">
    <location>
        <begin position="481"/>
        <end position="522"/>
    </location>
</feature>
<feature type="region of interest" description="Disordered" evidence="12">
    <location>
        <begin position="752"/>
        <end position="791"/>
    </location>
</feature>
<dbReference type="InterPro" id="IPR026849">
    <property type="entry name" value="ATG2"/>
</dbReference>
<dbReference type="GO" id="GO:0000422">
    <property type="term" value="P:autophagy of mitochondrion"/>
    <property type="evidence" value="ECO:0007669"/>
    <property type="project" value="TreeGrafter"/>
</dbReference>
<comment type="similarity">
    <text evidence="3">Belongs to the ATG2 family.</text>
</comment>
<evidence type="ECO:0000313" key="13">
    <source>
        <dbReference type="EMBL" id="TGZ67788.1"/>
    </source>
</evidence>
<feature type="region of interest" description="Disordered" evidence="12">
    <location>
        <begin position="1996"/>
        <end position="2178"/>
    </location>
</feature>
<keyword evidence="5" id="KW-0813">Transport</keyword>
<evidence type="ECO:0000256" key="2">
    <source>
        <dbReference type="ARBA" id="ARBA00004623"/>
    </source>
</evidence>
<keyword evidence="8" id="KW-0445">Lipid transport</keyword>
<dbReference type="PANTHER" id="PTHR13190">
    <property type="entry name" value="AUTOPHAGY-RELATED 2, ISOFORM A"/>
    <property type="match status" value="1"/>
</dbReference>
<feature type="region of interest" description="Disordered" evidence="12">
    <location>
        <begin position="130"/>
        <end position="155"/>
    </location>
</feature>
<evidence type="ECO:0000256" key="3">
    <source>
        <dbReference type="ARBA" id="ARBA00009714"/>
    </source>
</evidence>
<feature type="compositionally biased region" description="Low complexity" evidence="12">
    <location>
        <begin position="2164"/>
        <end position="2178"/>
    </location>
</feature>
<sequence length="2962" mass="324690">MPVWTFAKKSVKVFLNFTFGQFFAQPLEDEQIFITTSGIGCKDIYFNIDKINTVLADSGLPAVVCVAYVSELIVGLPSLIEVNGVDLVLQGVPADCSNTRNEALFSSMISSMTAAAFAAARVADGTTEWLDTENSGDVGSSGEDEGTTGSADEKPRGFFSRIQQFFERLTTTAEKIDFDNDNTNPFVDQESKERVAYMIDSVIAQASIILRNVNIRVECELGLPGLNRASGVALSFAYLSVTNQQSKTTDGCAKADPENARSYSVPGCKDSRSYGDGWSWLWRWGSARKTDSSAPPTGSDDVINPPGSLSTMLHKNVHLEGVEVFWDLWDTRKQQDCQDSLSSVETSNVGGHERRSSPRGISDDLSGPGRVPKVATVYPTEENMVASAKLLTLTGVHTARVSLRCPLFSLNQIRPSEAQGDINSPEPQPSNPWSLFELRIHLDLGAIVACVCPSQFYWLQLLVGRLSHIWNKYTEQVTSERAAQQFPAPNPRSPADSSSCFPNATGPVESRQLSGLSRPRGYPDSSHYTLPHGFSEAELVDLDLNHDIPSPSTMTSPLVDSKLFWSCLTEADEMTSSRGMETTGFPAAGSEIYTSSENAGHTGRRTETSEPRFSVTANVLCVALVAFYEDESASFMSKIPLSRQSEMCKSVGPASRRSHVSQRLSSYGSYYPNKPSAAKESLDDATDTGLTRSFSSQYDVSVEQLESQFEESKEDTTPSESTLFSNVQNMATLPGPFIFFSRFAGLMPWRQTVQSQQTGSPFPHHSTTPQSNCSSSTTEGTAPMRIDRNDVDTGTLTPAAWVSQLRSQLAELASPRDHICFVGGLWHMEVCSRSVTTDAMTGVQKPFFSNERLRQSKTVESGFTTCTQLDFGAHLFGIELSECLFPDEPCSELNIPDPVMVRLLVFPDRAQGTGDRSVRGPSESAAVKCNGLFHLGLSLPSNSGGVQRIRNAPTSTPVDTLHLDSAVCHIDVDISLSDRIHRITDALAAASEAVAKFLPVELDTSTAKVPRWQEDLHHDVDHYGTVFGLGTKNTTQTDCSQFRQHHKTAPSIDLNSTNTQTQYDASNHRLQLDVKCAGFECFLRFPIPLEAIRLPPSQKMSDLRKTLWNSGTPLWFSRADLTSDSANIATTNDPTTSLNSVGLAWWRRTLRREYLRIVLSKLNLGYRTPLAECGHGQANRGAPLQTPATAKVNPSRGVSDKQPTVGLIESANEPEIKISLRSMSVYLITPHQEIQANPLLQLSGRKGTSDFIGVSIHFSPLGRQELVERPNDKAEFAADGGEAYVYTYAHERFEMGVDLASNPANPQPQVHNPTSTARDQSIAWSLWKRTGPQNNLNVPFVIRRYFLQDAPKAHSKQTTYYPADSNHMVFYRQSANMNTRLSIRCKVTAAIMLIENQRTVELAYLRLMYDILLWSSLLPSDRRFRAALTRKTLAASESQESREYDHRYWFLSDPAPLASIYAHPDAARQAAALEESSAAVNLGTVTHVPVGLHCHPLYSEDEEDEYGNLEDAEDEFDAGVDSLKEQRRNVSESSKVGAPPSSLRASHGVYDTHGSVPLCGQPKPVHKPRSQRHTQRWTESNELDTSNSDGATTDIRKQSSLCVQLDLTSVEIRISLPLVNAVNLVSETVLLTASGVTVFAEVGHNGDPSVNYATVELGKLEAFFTAGPHSSSSADGSSALGDTSSPTWWPGLVPFSWQSVGYPSPRPASSGIDPTSAPTNGPMLTLAVEHKQLRRIHASSGCPMYRDDLNCTLRLQNACLVHWPHIDSANPTSDSALPGWLARLIHVLGTPSVQAISVLLPGYKQPDTLLVQHIHLECVAFTWATPEDCQVFGLTSGPISPTDTPLKSIRAFVACETINFTVNAASEPESFNLLSPAPGMLIMAFLSNITMFLCPIYRKPPSTLQLNQPESVPSQFLRWLNVLKLSDGVCVAELDHLELRCFCSPMRVTQMVNSESVTSYLTRVDVRVTDNRCCLHTCADSIVALQRLIEVLAVSGSSPTSPQSRPMVSEIVPDTHNPQSVRSAMNSPSRFRVPVSAQSRSPLYKSSSNTQLMSESRSSVEDLLQGAISDADSPHRSPCKLSARTSSVLSRQGSNTPASKGQPSSEKTLSPEPRPCRTTHSQEHKRPAACPKPVTRVEHSTAHPTRNSDLYPRLPPSPGAIEFSAGPQSDGSSASSSPNEFILVKPSMVPQKLPPFSATKVQFKCLVPNSQLAATDGTASFEVCETHYIVPSSVTSAPGSRNKMHRLFTDPPLVYPRARWALTLYNFSIEWNLFGGTDILHLACPELMRLDSHLEQIRSTPELVRPSRNDRRASESASVPPKTPGSRGASAGGDGSMRRVHRFRHDRPAVTNRDPRQHVQHTVPPVPHPTEHIRSLSQTSHVLGGGGRMRDSSKCISIRLQNVYFRHATFPPKEHRMNLPSSRGSAVSTSSDPASRYILNVGSLVILDQVATSQINQLLYSHSKSVAGTNVPYNADTPIFRAAVVCWRVATEPIPIPASPVHPLPTSGEVGNRPHPTPEDVQRFNMNSDLDDPNDLELEAKISCQPLRINLDQNTLLFICEFQQLFTASVLPDFIAPNHTHPETQSIPGTTSTDYSHMLAPFGTYPGSTVAVKLPQPYHSGPDGTHRPAAKVSSGPRSEDAPSTGRPGIFIRKVTFYPDLPIRLDYHGRHLDLSGGSLRGILGMLLQLHNAEIIIPRRVYQRGYPSLDRLLEEMVSNVRSAITTQLPQVLATSIGPMHEVTQFLMGIWDLVYQPVQSLYRGSRASSASQLDLHREYWHTTDLDLITYDPSMSSLSKHSLEVGGTGGGFVHGLKRGTRSFSTSTLWATLQLSIQGVRAVQSLAETAYDLVTPGPALRSRQLRLRRPSDLREGFGNAVNVMSRGFQMVTEDLLGATRVQSETELGSKGPVGIVGDVIRQIPPTIVAPLVTGCEVTANILGGFRNQLRPDAKLEDEQKWKDSHRM</sequence>
<feature type="region of interest" description="Disordered" evidence="12">
    <location>
        <begin position="338"/>
        <end position="371"/>
    </location>
</feature>
<comment type="caution">
    <text evidence="13">The sequence shown here is derived from an EMBL/GenBank/DDBJ whole genome shotgun (WGS) entry which is preliminary data.</text>
</comment>